<feature type="domain" description="Gnk2-homologous" evidence="15">
    <location>
        <begin position="145"/>
        <end position="249"/>
    </location>
</feature>
<dbReference type="PANTHER" id="PTHR47973">
    <property type="entry name" value="CYSTEINE-RICH RECEPTOR-LIKE PROTEIN KINASE 3"/>
    <property type="match status" value="1"/>
</dbReference>
<evidence type="ECO:0000256" key="3">
    <source>
        <dbReference type="ARBA" id="ARBA00022729"/>
    </source>
</evidence>
<keyword evidence="7 10" id="KW-0067">ATP-binding</keyword>
<dbReference type="InterPro" id="IPR017441">
    <property type="entry name" value="Protein_kinase_ATP_BS"/>
</dbReference>
<evidence type="ECO:0000256" key="10">
    <source>
        <dbReference type="PROSITE-ProRule" id="PRU10141"/>
    </source>
</evidence>
<keyword evidence="1" id="KW-0723">Serine/threonine-protein kinase</keyword>
<dbReference type="FunFam" id="3.30.430.20:FF:000014">
    <property type="entry name" value="Cysteine-rich receptor-like protein kinase 2"/>
    <property type="match status" value="1"/>
</dbReference>
<dbReference type="GO" id="GO:0005524">
    <property type="term" value="F:ATP binding"/>
    <property type="evidence" value="ECO:0007669"/>
    <property type="project" value="UniProtKB-UniRule"/>
</dbReference>
<dbReference type="InterPro" id="IPR000719">
    <property type="entry name" value="Prot_kinase_dom"/>
</dbReference>
<keyword evidence="4" id="KW-0677">Repeat</keyword>
<evidence type="ECO:0000313" key="17">
    <source>
        <dbReference type="Proteomes" id="UP000289340"/>
    </source>
</evidence>
<dbReference type="CDD" id="cd14066">
    <property type="entry name" value="STKc_IRAK"/>
    <property type="match status" value="1"/>
</dbReference>
<dbReference type="InterPro" id="IPR008271">
    <property type="entry name" value="Ser/Thr_kinase_AS"/>
</dbReference>
<feature type="signal peptide" evidence="13">
    <location>
        <begin position="1"/>
        <end position="30"/>
    </location>
</feature>
<dbReference type="Pfam" id="PF07714">
    <property type="entry name" value="PK_Tyr_Ser-Thr"/>
    <property type="match status" value="1"/>
</dbReference>
<dbReference type="InterPro" id="IPR038408">
    <property type="entry name" value="GNK2_sf"/>
</dbReference>
<organism evidence="16 17">
    <name type="scientific">Glycine soja</name>
    <name type="common">Wild soybean</name>
    <dbReference type="NCBI Taxonomy" id="3848"/>
    <lineage>
        <taxon>Eukaryota</taxon>
        <taxon>Viridiplantae</taxon>
        <taxon>Streptophyta</taxon>
        <taxon>Embryophyta</taxon>
        <taxon>Tracheophyta</taxon>
        <taxon>Spermatophyta</taxon>
        <taxon>Magnoliopsida</taxon>
        <taxon>eudicotyledons</taxon>
        <taxon>Gunneridae</taxon>
        <taxon>Pentapetalae</taxon>
        <taxon>rosids</taxon>
        <taxon>fabids</taxon>
        <taxon>Fabales</taxon>
        <taxon>Fabaceae</taxon>
        <taxon>Papilionoideae</taxon>
        <taxon>50 kb inversion clade</taxon>
        <taxon>NPAAA clade</taxon>
        <taxon>indigoferoid/millettioid clade</taxon>
        <taxon>Phaseoleae</taxon>
        <taxon>Glycine</taxon>
        <taxon>Glycine subgen. Soja</taxon>
    </lineage>
</organism>
<keyword evidence="17" id="KW-1185">Reference proteome</keyword>
<evidence type="ECO:0000313" key="16">
    <source>
        <dbReference type="EMBL" id="RZB81101.1"/>
    </source>
</evidence>
<accession>A0A445I524</accession>
<proteinExistence type="predicted"/>
<feature type="transmembrane region" description="Helical" evidence="12">
    <location>
        <begin position="273"/>
        <end position="295"/>
    </location>
</feature>
<feature type="region of interest" description="Disordered" evidence="11">
    <location>
        <begin position="631"/>
        <end position="653"/>
    </location>
</feature>
<evidence type="ECO:0000259" key="15">
    <source>
        <dbReference type="PROSITE" id="PS51473"/>
    </source>
</evidence>
<dbReference type="PROSITE" id="PS51473">
    <property type="entry name" value="GNK2"/>
    <property type="match status" value="2"/>
</dbReference>
<feature type="chain" id="PRO_5018990116" evidence="13">
    <location>
        <begin position="31"/>
        <end position="653"/>
    </location>
</feature>
<evidence type="ECO:0000256" key="12">
    <source>
        <dbReference type="SAM" id="Phobius"/>
    </source>
</evidence>
<evidence type="ECO:0000256" key="2">
    <source>
        <dbReference type="ARBA" id="ARBA00022679"/>
    </source>
</evidence>
<dbReference type="FunFam" id="3.30.200.20:FF:000177">
    <property type="entry name" value="Cysteine-rich receptor-like protein kinase 2"/>
    <property type="match status" value="1"/>
</dbReference>
<evidence type="ECO:0000256" key="8">
    <source>
        <dbReference type="ARBA" id="ARBA00023170"/>
    </source>
</evidence>
<protein>
    <submittedName>
        <fullName evidence="16">Cysteine-rich receptor-like protein kinase 3</fullName>
    </submittedName>
</protein>
<evidence type="ECO:0000256" key="4">
    <source>
        <dbReference type="ARBA" id="ARBA00022737"/>
    </source>
</evidence>
<comment type="caution">
    <text evidence="16">The sequence shown here is derived from an EMBL/GenBank/DDBJ whole genome shotgun (WGS) entry which is preliminary data.</text>
</comment>
<dbReference type="InterPro" id="IPR052059">
    <property type="entry name" value="CR_Ser/Thr_kinase"/>
</dbReference>
<dbReference type="InterPro" id="IPR002902">
    <property type="entry name" value="GNK2"/>
</dbReference>
<keyword evidence="2" id="KW-0808">Transferase</keyword>
<dbReference type="CDD" id="cd23509">
    <property type="entry name" value="Gnk2-like"/>
    <property type="match status" value="2"/>
</dbReference>
<dbReference type="FunFam" id="3.30.430.20:FF:000017">
    <property type="entry name" value="Cysteine-rich receptor-like protein kinase 2"/>
    <property type="match status" value="1"/>
</dbReference>
<dbReference type="AlphaFoldDB" id="A0A445I524"/>
<sequence>MVVQVQHNLLLVITFLMLLWSWWSLLGALGDPQTHLINKGCSQYDATDLSNFNQILNETLDDLRAQVSNQSKHFATAQKARGADPVYAMFQCRNYLSTADCAACFVFAAAQIRNCSVGANGARVIYDGCFLRYESNGFFDQTTLAGNSMICGNQTTVGATPSFNTTAQQVLMDLKIATPKITGFFAATKTQLAGGGAIYAIAQCAETATESACLDCLTVGYNNIHMCLPNTDGRAFDAGCFMRYSETAFFADNQTIDIAPFLKQGGSSNKKGAIIGGVVGGVGLVVILLALFGLLRRYKKLKRVPIGDILGATELKGPVSYRYKDLKTATKNFNDENKLGEGGFGDVYKGTLKNGKIVAVKKLILGQSGKMDEQFESEVKLISNVHHKNLVRLLGCCSKGQERILVYEYMANKSLDRFLFGENKGSLNWKQRYDIILGTAKGLAYLHEDFHVCIIHRDIKTSNILLDDEMQPRIADFGLARLLPEDQSHLSTRFAGTLGYTAPEYAIHGQLSEKADAYSFGVVVLEIVSGQKSSELRADADGEFLLQRAWKLHVQDMHLDLVDKTLLDPEDYDAEEVKKIIEIALLCTQASAAARPTMSEIVAFLKCKNSLGQIRPSMPVFVESNFRTRAETSTSTGSSTSNATASISMLSAR</sequence>
<dbReference type="Proteomes" id="UP000289340">
    <property type="component" value="Chromosome 11"/>
</dbReference>
<name>A0A445I524_GLYSO</name>
<keyword evidence="6 16" id="KW-0418">Kinase</keyword>
<dbReference type="FunFam" id="1.10.510.10:FF:000336">
    <property type="entry name" value="Cysteine-rich receptor-like protein kinase 2"/>
    <property type="match status" value="1"/>
</dbReference>
<keyword evidence="12" id="KW-0812">Transmembrane</keyword>
<dbReference type="Gene3D" id="3.30.200.20">
    <property type="entry name" value="Phosphorylase Kinase, domain 1"/>
    <property type="match status" value="1"/>
</dbReference>
<keyword evidence="12" id="KW-0472">Membrane</keyword>
<dbReference type="PROSITE" id="PS00107">
    <property type="entry name" value="PROTEIN_KINASE_ATP"/>
    <property type="match status" value="1"/>
</dbReference>
<keyword evidence="5 10" id="KW-0547">Nucleotide-binding</keyword>
<feature type="domain" description="Protein kinase" evidence="14">
    <location>
        <begin position="333"/>
        <end position="621"/>
    </location>
</feature>
<dbReference type="InterPro" id="IPR011009">
    <property type="entry name" value="Kinase-like_dom_sf"/>
</dbReference>
<dbReference type="InterPro" id="IPR001245">
    <property type="entry name" value="Ser-Thr/Tyr_kinase_cat_dom"/>
</dbReference>
<evidence type="ECO:0000259" key="14">
    <source>
        <dbReference type="PROSITE" id="PS50011"/>
    </source>
</evidence>
<dbReference type="GO" id="GO:0004674">
    <property type="term" value="F:protein serine/threonine kinase activity"/>
    <property type="evidence" value="ECO:0007669"/>
    <property type="project" value="UniProtKB-KW"/>
</dbReference>
<gene>
    <name evidence="16" type="ORF">D0Y65_030726</name>
</gene>
<feature type="binding site" evidence="10">
    <location>
        <position position="362"/>
    </location>
    <ligand>
        <name>ATP</name>
        <dbReference type="ChEBI" id="CHEBI:30616"/>
    </ligand>
</feature>
<dbReference type="Gramene" id="XM_028332050.1">
    <property type="protein sequence ID" value="XP_028187851.1"/>
    <property type="gene ID" value="LOC114374409"/>
</dbReference>
<dbReference type="SMART" id="SM00220">
    <property type="entry name" value="S_TKc"/>
    <property type="match status" value="1"/>
</dbReference>
<dbReference type="PROSITE" id="PS50011">
    <property type="entry name" value="PROTEIN_KINASE_DOM"/>
    <property type="match status" value="1"/>
</dbReference>
<evidence type="ECO:0000256" key="9">
    <source>
        <dbReference type="ARBA" id="ARBA00023180"/>
    </source>
</evidence>
<keyword evidence="3 13" id="KW-0732">Signal</keyword>
<dbReference type="SUPFAM" id="SSF56112">
    <property type="entry name" value="Protein kinase-like (PK-like)"/>
    <property type="match status" value="1"/>
</dbReference>
<evidence type="ECO:0000256" key="13">
    <source>
        <dbReference type="SAM" id="SignalP"/>
    </source>
</evidence>
<feature type="domain" description="Gnk2-homologous" evidence="15">
    <location>
        <begin position="34"/>
        <end position="138"/>
    </location>
</feature>
<dbReference type="Gene3D" id="3.30.430.20">
    <property type="entry name" value="Gnk2 domain, C-X8-C-X2-C motif"/>
    <property type="match status" value="2"/>
</dbReference>
<dbReference type="Pfam" id="PF01657">
    <property type="entry name" value="Stress-antifung"/>
    <property type="match status" value="2"/>
</dbReference>
<keyword evidence="12" id="KW-1133">Transmembrane helix</keyword>
<dbReference type="EMBL" id="QZWG01000011">
    <property type="protein sequence ID" value="RZB81101.1"/>
    <property type="molecule type" value="Genomic_DNA"/>
</dbReference>
<reference evidence="16 17" key="1">
    <citation type="submission" date="2018-09" db="EMBL/GenBank/DDBJ databases">
        <title>A high-quality reference genome of wild soybean provides a powerful tool to mine soybean genomes.</title>
        <authorList>
            <person name="Xie M."/>
            <person name="Chung C.Y.L."/>
            <person name="Li M.-W."/>
            <person name="Wong F.-L."/>
            <person name="Chan T.-F."/>
            <person name="Lam H.-M."/>
        </authorList>
    </citation>
    <scope>NUCLEOTIDE SEQUENCE [LARGE SCALE GENOMIC DNA]</scope>
    <source>
        <strain evidence="17">cv. W05</strain>
        <tissue evidence="16">Hypocotyl of etiolated seedlings</tissue>
    </source>
</reference>
<dbReference type="PROSITE" id="PS00108">
    <property type="entry name" value="PROTEIN_KINASE_ST"/>
    <property type="match status" value="1"/>
</dbReference>
<evidence type="ECO:0000256" key="7">
    <source>
        <dbReference type="ARBA" id="ARBA00022840"/>
    </source>
</evidence>
<keyword evidence="9" id="KW-0325">Glycoprotein</keyword>
<evidence type="ECO:0000256" key="5">
    <source>
        <dbReference type="ARBA" id="ARBA00022741"/>
    </source>
</evidence>
<dbReference type="Gene3D" id="1.10.510.10">
    <property type="entry name" value="Transferase(Phosphotransferase) domain 1"/>
    <property type="match status" value="1"/>
</dbReference>
<evidence type="ECO:0000256" key="6">
    <source>
        <dbReference type="ARBA" id="ARBA00022777"/>
    </source>
</evidence>
<keyword evidence="8 16" id="KW-0675">Receptor</keyword>
<evidence type="ECO:0000256" key="11">
    <source>
        <dbReference type="SAM" id="MobiDB-lite"/>
    </source>
</evidence>
<evidence type="ECO:0000256" key="1">
    <source>
        <dbReference type="ARBA" id="ARBA00022527"/>
    </source>
</evidence>